<dbReference type="Gene3D" id="3.60.140.10">
    <property type="entry name" value="CNF1/YfiH-like putative cysteine hydrolases"/>
    <property type="match status" value="1"/>
</dbReference>
<evidence type="ECO:0000256" key="6">
    <source>
        <dbReference type="ARBA" id="ARBA00022723"/>
    </source>
</evidence>
<feature type="non-terminal residue" evidence="11">
    <location>
        <position position="1"/>
    </location>
</feature>
<comment type="catalytic activity">
    <reaction evidence="1">
        <text>inosine + phosphate = alpha-D-ribose 1-phosphate + hypoxanthine</text>
        <dbReference type="Rhea" id="RHEA:27646"/>
        <dbReference type="ChEBI" id="CHEBI:17368"/>
        <dbReference type="ChEBI" id="CHEBI:17596"/>
        <dbReference type="ChEBI" id="CHEBI:43474"/>
        <dbReference type="ChEBI" id="CHEBI:57720"/>
        <dbReference type="EC" id="2.4.2.1"/>
    </reaction>
    <physiologicalReaction direction="left-to-right" evidence="1">
        <dbReference type="Rhea" id="RHEA:27647"/>
    </physiologicalReaction>
</comment>
<comment type="catalytic activity">
    <reaction evidence="9">
        <text>adenosine + phosphate = alpha-D-ribose 1-phosphate + adenine</text>
        <dbReference type="Rhea" id="RHEA:27642"/>
        <dbReference type="ChEBI" id="CHEBI:16335"/>
        <dbReference type="ChEBI" id="CHEBI:16708"/>
        <dbReference type="ChEBI" id="CHEBI:43474"/>
        <dbReference type="ChEBI" id="CHEBI:57720"/>
        <dbReference type="EC" id="2.4.2.1"/>
    </reaction>
    <physiologicalReaction direction="left-to-right" evidence="9">
        <dbReference type="Rhea" id="RHEA:27643"/>
    </physiologicalReaction>
</comment>
<dbReference type="GO" id="GO:0017061">
    <property type="term" value="F:S-methyl-5-thioadenosine phosphorylase activity"/>
    <property type="evidence" value="ECO:0007669"/>
    <property type="project" value="UniProtKB-EC"/>
</dbReference>
<dbReference type="AlphaFoldDB" id="A0A921FYP8"/>
<evidence type="ECO:0000256" key="10">
    <source>
        <dbReference type="ARBA" id="ARBA00049893"/>
    </source>
</evidence>
<proteinExistence type="inferred from homology"/>
<comment type="catalytic activity">
    <reaction evidence="8">
        <text>adenosine + H2O + H(+) = inosine + NH4(+)</text>
        <dbReference type="Rhea" id="RHEA:24408"/>
        <dbReference type="ChEBI" id="CHEBI:15377"/>
        <dbReference type="ChEBI" id="CHEBI:15378"/>
        <dbReference type="ChEBI" id="CHEBI:16335"/>
        <dbReference type="ChEBI" id="CHEBI:17596"/>
        <dbReference type="ChEBI" id="CHEBI:28938"/>
        <dbReference type="EC" id="3.5.4.4"/>
    </reaction>
    <physiologicalReaction direction="left-to-right" evidence="8">
        <dbReference type="Rhea" id="RHEA:24409"/>
    </physiologicalReaction>
</comment>
<dbReference type="InterPro" id="IPR038371">
    <property type="entry name" value="Cu_polyphenol_OxRdtase_sf"/>
</dbReference>
<dbReference type="Proteomes" id="UP000698173">
    <property type="component" value="Unassembled WGS sequence"/>
</dbReference>
<name>A0A921FYP8_SPOPS</name>
<evidence type="ECO:0000256" key="8">
    <source>
        <dbReference type="ARBA" id="ARBA00047989"/>
    </source>
</evidence>
<evidence type="ECO:0000256" key="3">
    <source>
        <dbReference type="ARBA" id="ARBA00003215"/>
    </source>
</evidence>
<organism evidence="11 12">
    <name type="scientific">Sporosarcina psychrophila</name>
    <name type="common">Bacillus psychrophilus</name>
    <dbReference type="NCBI Taxonomy" id="1476"/>
    <lineage>
        <taxon>Bacteria</taxon>
        <taxon>Bacillati</taxon>
        <taxon>Bacillota</taxon>
        <taxon>Bacilli</taxon>
        <taxon>Bacillales</taxon>
        <taxon>Caryophanaceae</taxon>
        <taxon>Sporosarcina</taxon>
    </lineage>
</organism>
<protein>
    <submittedName>
        <fullName evidence="11">Laccase domain-containing protein</fullName>
    </submittedName>
</protein>
<evidence type="ECO:0000313" key="11">
    <source>
        <dbReference type="EMBL" id="HJF30571.1"/>
    </source>
</evidence>
<comment type="cofactor">
    <cofactor evidence="2">
        <name>Zn(2+)</name>
        <dbReference type="ChEBI" id="CHEBI:29105"/>
    </cofactor>
</comment>
<dbReference type="InterPro" id="IPR003730">
    <property type="entry name" value="Cu_polyphenol_OxRdtase"/>
</dbReference>
<keyword evidence="7" id="KW-0862">Zinc</keyword>
<evidence type="ECO:0000256" key="7">
    <source>
        <dbReference type="ARBA" id="ARBA00022833"/>
    </source>
</evidence>
<keyword evidence="5" id="KW-0808">Transferase</keyword>
<evidence type="ECO:0000256" key="2">
    <source>
        <dbReference type="ARBA" id="ARBA00001947"/>
    </source>
</evidence>
<dbReference type="InterPro" id="IPR011324">
    <property type="entry name" value="Cytotoxic_necrot_fac-like_cat"/>
</dbReference>
<comment type="similarity">
    <text evidence="4">Belongs to the purine nucleoside phosphorylase YfiH/LACC1 family.</text>
</comment>
<comment type="caution">
    <text evidence="11">The sequence shown here is derived from an EMBL/GenBank/DDBJ whole genome shotgun (WGS) entry which is preliminary data.</text>
</comment>
<sequence>VKKQCEMAGIPAERISIDRTCTYIDPAGFSYRQDKKCGRHLSFIMKIDNLPGKDKKSSSALVVALKLDTAPCSKSYTFLPFEIRCPFHYAGGFGTGLLKISNLSSGTRYLSTA</sequence>
<dbReference type="SUPFAM" id="SSF64438">
    <property type="entry name" value="CNF1/YfiH-like putative cysteine hydrolases"/>
    <property type="match status" value="1"/>
</dbReference>
<comment type="function">
    <text evidence="3">Purine nucleoside enzyme that catalyzes the phosphorolysis of adenosine and inosine nucleosides, yielding D-ribose 1-phosphate and the respective free bases, adenine and hypoxanthine. Also catalyzes the phosphorolysis of S-methyl-5'-thioadenosine into adenine and S-methyl-5-thio-alpha-D-ribose 1-phosphate. Also has adenosine deaminase activity.</text>
</comment>
<evidence type="ECO:0000256" key="4">
    <source>
        <dbReference type="ARBA" id="ARBA00007353"/>
    </source>
</evidence>
<dbReference type="GO" id="GO:0046872">
    <property type="term" value="F:metal ion binding"/>
    <property type="evidence" value="ECO:0007669"/>
    <property type="project" value="UniProtKB-KW"/>
</dbReference>
<evidence type="ECO:0000256" key="1">
    <source>
        <dbReference type="ARBA" id="ARBA00000553"/>
    </source>
</evidence>
<evidence type="ECO:0000256" key="9">
    <source>
        <dbReference type="ARBA" id="ARBA00048968"/>
    </source>
</evidence>
<evidence type="ECO:0000256" key="5">
    <source>
        <dbReference type="ARBA" id="ARBA00022679"/>
    </source>
</evidence>
<dbReference type="EMBL" id="DYWT01000033">
    <property type="protein sequence ID" value="HJF30571.1"/>
    <property type="molecule type" value="Genomic_DNA"/>
</dbReference>
<evidence type="ECO:0000313" key="12">
    <source>
        <dbReference type="Proteomes" id="UP000698173"/>
    </source>
</evidence>
<reference evidence="11" key="1">
    <citation type="journal article" date="2021" name="PeerJ">
        <title>Extensive microbial diversity within the chicken gut microbiome revealed by metagenomics and culture.</title>
        <authorList>
            <person name="Gilroy R."/>
            <person name="Ravi A."/>
            <person name="Getino M."/>
            <person name="Pursley I."/>
            <person name="Horton D.L."/>
            <person name="Alikhan N.F."/>
            <person name="Baker D."/>
            <person name="Gharbi K."/>
            <person name="Hall N."/>
            <person name="Watson M."/>
            <person name="Adriaenssens E.M."/>
            <person name="Foster-Nyarko E."/>
            <person name="Jarju S."/>
            <person name="Secka A."/>
            <person name="Antonio M."/>
            <person name="Oren A."/>
            <person name="Chaudhuri R.R."/>
            <person name="La Ragione R."/>
            <person name="Hildebrand F."/>
            <person name="Pallen M.J."/>
        </authorList>
    </citation>
    <scope>NUCLEOTIDE SEQUENCE</scope>
    <source>
        <strain evidence="11">CHK171-7178</strain>
    </source>
</reference>
<accession>A0A921FYP8</accession>
<keyword evidence="6" id="KW-0479">Metal-binding</keyword>
<gene>
    <name evidence="11" type="ORF">K8V56_02180</name>
</gene>
<comment type="catalytic activity">
    <reaction evidence="10">
        <text>S-methyl-5'-thioadenosine + phosphate = 5-(methylsulfanyl)-alpha-D-ribose 1-phosphate + adenine</text>
        <dbReference type="Rhea" id="RHEA:11852"/>
        <dbReference type="ChEBI" id="CHEBI:16708"/>
        <dbReference type="ChEBI" id="CHEBI:17509"/>
        <dbReference type="ChEBI" id="CHEBI:43474"/>
        <dbReference type="ChEBI" id="CHEBI:58533"/>
        <dbReference type="EC" id="2.4.2.28"/>
    </reaction>
    <physiologicalReaction direction="left-to-right" evidence="10">
        <dbReference type="Rhea" id="RHEA:11853"/>
    </physiologicalReaction>
</comment>
<dbReference type="Pfam" id="PF02578">
    <property type="entry name" value="Cu-oxidase_4"/>
    <property type="match status" value="1"/>
</dbReference>
<reference evidence="11" key="2">
    <citation type="submission" date="2021-09" db="EMBL/GenBank/DDBJ databases">
        <authorList>
            <person name="Gilroy R."/>
        </authorList>
    </citation>
    <scope>NUCLEOTIDE SEQUENCE</scope>
    <source>
        <strain evidence="11">CHK171-7178</strain>
    </source>
</reference>